<dbReference type="InterPro" id="IPR000276">
    <property type="entry name" value="GPCR_Rhodpsn"/>
</dbReference>
<dbReference type="Pfam" id="PF00001">
    <property type="entry name" value="7tm_1"/>
    <property type="match status" value="1"/>
</dbReference>
<proteinExistence type="inferred from homology"/>
<evidence type="ECO:0000313" key="15">
    <source>
        <dbReference type="RefSeq" id="XP_018103360.1"/>
    </source>
</evidence>
<dbReference type="CTD" id="108708816"/>
<evidence type="ECO:0000259" key="13">
    <source>
        <dbReference type="PROSITE" id="PS50262"/>
    </source>
</evidence>
<sequence length="369" mass="42103">MSDFISFSKQTKVETTKPEKMNLSGDQENSTYKCKFNEDFKYVLLPVSYGIVFCVGLILNILALYIFLFRIKPWNASTTYMFNLAISDMMYVISLPLLVYYYSQGDNWPFGVALCKIVKFLFYTNMYCSIFFLLCISIHRFLGICYPMKSMGWLKVRNARIISVVVWVIVSCCQSPILYFVTTSTNGDNTICHDTSSVDLFDDFVVYSSVNLGLLFCVPFTTIIICYCLMTRTLLKPSAATAQTSASKKKSIKMIIIVLMVFIICFLPFHINRTLYYYFRKMDLDCATLDAINLAYKVTRPLASANSCLDPILYFLAGQTIRRNIISRNGLTKMKKKFTSFVVENNWSNSAAANANSDDRQSTAVITRV</sequence>
<dbReference type="GO" id="GO:0007186">
    <property type="term" value="P:G protein-coupled receptor signaling pathway"/>
    <property type="evidence" value="ECO:0000318"/>
    <property type="project" value="GO_Central"/>
</dbReference>
<keyword evidence="10 11" id="KW-0807">Transducer</keyword>
<keyword evidence="9 11" id="KW-0675">Receptor</keyword>
<dbReference type="GO" id="GO:0031686">
    <property type="term" value="F:A1 adenosine receptor binding"/>
    <property type="evidence" value="ECO:0000318"/>
    <property type="project" value="GO_Central"/>
</dbReference>
<dbReference type="GeneID" id="108708816"/>
<dbReference type="InterPro" id="IPR017452">
    <property type="entry name" value="GPCR_Rhodpsn_7TM"/>
</dbReference>
<feature type="transmembrane region" description="Helical" evidence="12">
    <location>
        <begin position="162"/>
        <end position="181"/>
    </location>
</feature>
<dbReference type="Gene3D" id="1.20.1070.10">
    <property type="entry name" value="Rhodopsin 7-helix transmembrane proteins"/>
    <property type="match status" value="1"/>
</dbReference>
<dbReference type="PANTHER" id="PTHR24231:SF17">
    <property type="entry name" value="P2Y PURINOCEPTOR 2"/>
    <property type="match status" value="1"/>
</dbReference>
<dbReference type="PRINTS" id="PR01157">
    <property type="entry name" value="P2YPURNOCPTR"/>
</dbReference>
<feature type="transmembrane region" description="Helical" evidence="12">
    <location>
        <begin position="47"/>
        <end position="68"/>
    </location>
</feature>
<dbReference type="PANTHER" id="PTHR24231">
    <property type="entry name" value="PURINOCEPTOR-RELATED G-PROTEIN COUPLED RECEPTOR"/>
    <property type="match status" value="1"/>
</dbReference>
<evidence type="ECO:0000256" key="6">
    <source>
        <dbReference type="ARBA" id="ARBA00023040"/>
    </source>
</evidence>
<feature type="transmembrane region" description="Helical" evidence="12">
    <location>
        <begin position="80"/>
        <end position="102"/>
    </location>
</feature>
<reference evidence="15" key="1">
    <citation type="submission" date="2025-08" db="UniProtKB">
        <authorList>
            <consortium name="RefSeq"/>
        </authorList>
    </citation>
    <scope>IDENTIFICATION</scope>
    <source>
        <strain evidence="15">J_2021</strain>
        <tissue evidence="15">Erythrocytes</tissue>
    </source>
</reference>
<protein>
    <recommendedName>
        <fullName evidence="2">P2Y purinoceptor 2</fullName>
    </recommendedName>
</protein>
<dbReference type="GO" id="GO:0045030">
    <property type="term" value="F:G protein-coupled UTP receptor activity"/>
    <property type="evidence" value="ECO:0000318"/>
    <property type="project" value="GO_Central"/>
</dbReference>
<name>A0A8J0UK92_XENLA</name>
<evidence type="ECO:0000256" key="5">
    <source>
        <dbReference type="ARBA" id="ARBA00022989"/>
    </source>
</evidence>
<dbReference type="AlphaFoldDB" id="A0A8J0UK92"/>
<evidence type="ECO:0000256" key="1">
    <source>
        <dbReference type="ARBA" id="ARBA00004651"/>
    </source>
</evidence>
<feature type="transmembrane region" description="Helical" evidence="12">
    <location>
        <begin position="122"/>
        <end position="142"/>
    </location>
</feature>
<dbReference type="Proteomes" id="UP000186698">
    <property type="component" value="Chromosome 2L"/>
</dbReference>
<evidence type="ECO:0000256" key="2">
    <source>
        <dbReference type="ARBA" id="ARBA00021855"/>
    </source>
</evidence>
<gene>
    <name evidence="15 16" type="primary">p2ry2.L</name>
</gene>
<feature type="transmembrane region" description="Helical" evidence="12">
    <location>
        <begin position="204"/>
        <end position="230"/>
    </location>
</feature>
<feature type="domain" description="G-protein coupled receptors family 1 profile" evidence="13">
    <location>
        <begin position="59"/>
        <end position="314"/>
    </location>
</feature>
<dbReference type="SUPFAM" id="SSF81321">
    <property type="entry name" value="Family A G protein-coupled receptor-like"/>
    <property type="match status" value="1"/>
</dbReference>
<keyword evidence="7 12" id="KW-0472">Membrane</keyword>
<evidence type="ECO:0000256" key="4">
    <source>
        <dbReference type="ARBA" id="ARBA00022692"/>
    </source>
</evidence>
<keyword evidence="14" id="KW-1185">Reference proteome</keyword>
<dbReference type="PROSITE" id="PS50262">
    <property type="entry name" value="G_PROTEIN_RECEP_F1_2"/>
    <property type="match status" value="1"/>
</dbReference>
<evidence type="ECO:0000313" key="16">
    <source>
        <dbReference type="Xenbase" id="XB-GENE-17337672"/>
    </source>
</evidence>
<evidence type="ECO:0000313" key="14">
    <source>
        <dbReference type="Proteomes" id="UP000186698"/>
    </source>
</evidence>
<dbReference type="FunFam" id="1.20.1070.10:FF:000017">
    <property type="entry name" value="lysophosphatidic acid receptor 4"/>
    <property type="match status" value="1"/>
</dbReference>
<dbReference type="KEGG" id="xla:108708816"/>
<keyword evidence="3" id="KW-1003">Cell membrane</keyword>
<dbReference type="GO" id="GO:0070257">
    <property type="term" value="P:positive regulation of mucus secretion"/>
    <property type="evidence" value="ECO:0007669"/>
    <property type="project" value="InterPro"/>
</dbReference>
<evidence type="ECO:0000256" key="9">
    <source>
        <dbReference type="ARBA" id="ARBA00023170"/>
    </source>
</evidence>
<dbReference type="OrthoDB" id="10018446at2759"/>
<keyword evidence="5 12" id="KW-1133">Transmembrane helix</keyword>
<dbReference type="GO" id="GO:0045028">
    <property type="term" value="F:G protein-coupled purinergic nucleotide receptor activity"/>
    <property type="evidence" value="ECO:0007669"/>
    <property type="project" value="InterPro"/>
</dbReference>
<keyword evidence="4 11" id="KW-0812">Transmembrane</keyword>
<evidence type="ECO:0000256" key="11">
    <source>
        <dbReference type="RuleBase" id="RU000688"/>
    </source>
</evidence>
<comment type="similarity">
    <text evidence="11">Belongs to the G-protein coupled receptor 1 family.</text>
</comment>
<dbReference type="InterPro" id="IPR000356">
    <property type="entry name" value="P2Y2_rcpt"/>
</dbReference>
<dbReference type="GO" id="GO:0005886">
    <property type="term" value="C:plasma membrane"/>
    <property type="evidence" value="ECO:0000318"/>
    <property type="project" value="GO_Central"/>
</dbReference>
<keyword evidence="8" id="KW-1015">Disulfide bond</keyword>
<dbReference type="CDD" id="cd15373">
    <property type="entry name" value="7tmA_P2Y2"/>
    <property type="match status" value="1"/>
</dbReference>
<dbReference type="RefSeq" id="XP_018103360.1">
    <property type="nucleotide sequence ID" value="XM_018247871.2"/>
</dbReference>
<comment type="subcellular location">
    <subcellularLocation>
        <location evidence="1">Cell membrane</location>
        <topology evidence="1">Multi-pass membrane protein</topology>
    </subcellularLocation>
</comment>
<dbReference type="AGR" id="Xenbase:XB-GENE-17337672"/>
<dbReference type="GO" id="GO:0007200">
    <property type="term" value="P:phospholipase C-activating G protein-coupled receptor signaling pathway"/>
    <property type="evidence" value="ECO:0007669"/>
    <property type="project" value="InterPro"/>
</dbReference>
<feature type="transmembrane region" description="Helical" evidence="12">
    <location>
        <begin position="251"/>
        <end position="271"/>
    </location>
</feature>
<dbReference type="Xenbase" id="XB-GENE-17337672">
    <property type="gene designation" value="p2ry2.L"/>
</dbReference>
<dbReference type="PRINTS" id="PR00594">
    <property type="entry name" value="P2Y2PRNOCPTR"/>
</dbReference>
<dbReference type="GO" id="GO:0097746">
    <property type="term" value="P:blood vessel diameter maintenance"/>
    <property type="evidence" value="ECO:0007669"/>
    <property type="project" value="InterPro"/>
</dbReference>
<evidence type="ECO:0000256" key="12">
    <source>
        <dbReference type="SAM" id="Phobius"/>
    </source>
</evidence>
<dbReference type="PROSITE" id="PS00237">
    <property type="entry name" value="G_PROTEIN_RECEP_F1_1"/>
    <property type="match status" value="1"/>
</dbReference>
<dbReference type="PRINTS" id="PR00237">
    <property type="entry name" value="GPCRRHODOPSN"/>
</dbReference>
<keyword evidence="6 11" id="KW-0297">G-protein coupled receptor</keyword>
<evidence type="ECO:0000256" key="8">
    <source>
        <dbReference type="ARBA" id="ARBA00023157"/>
    </source>
</evidence>
<evidence type="ECO:0000256" key="3">
    <source>
        <dbReference type="ARBA" id="ARBA00022475"/>
    </source>
</evidence>
<evidence type="ECO:0000256" key="7">
    <source>
        <dbReference type="ARBA" id="ARBA00023136"/>
    </source>
</evidence>
<organism evidence="14 15">
    <name type="scientific">Xenopus laevis</name>
    <name type="common">African clawed frog</name>
    <dbReference type="NCBI Taxonomy" id="8355"/>
    <lineage>
        <taxon>Eukaryota</taxon>
        <taxon>Metazoa</taxon>
        <taxon>Chordata</taxon>
        <taxon>Craniata</taxon>
        <taxon>Vertebrata</taxon>
        <taxon>Euteleostomi</taxon>
        <taxon>Amphibia</taxon>
        <taxon>Batrachia</taxon>
        <taxon>Anura</taxon>
        <taxon>Pipoidea</taxon>
        <taxon>Pipidae</taxon>
        <taxon>Xenopodinae</taxon>
        <taxon>Xenopus</taxon>
        <taxon>Xenopus</taxon>
    </lineage>
</organism>
<accession>A0A8J0UK92</accession>
<evidence type="ECO:0000256" key="10">
    <source>
        <dbReference type="ARBA" id="ARBA00023224"/>
    </source>
</evidence>